<comment type="cofactor">
    <cofactor evidence="1">
        <name>a divalent metal cation</name>
        <dbReference type="ChEBI" id="CHEBI:60240"/>
    </cofactor>
</comment>
<protein>
    <recommendedName>
        <fullName evidence="4">DDE Tnp4 domain-containing protein</fullName>
    </recommendedName>
</protein>
<dbReference type="Pfam" id="PF04031">
    <property type="entry name" value="Las1"/>
    <property type="match status" value="1"/>
</dbReference>
<comment type="caution">
    <text evidence="5">The sequence shown here is derived from an EMBL/GenBank/DDBJ whole genome shotgun (WGS) entry which is preliminary data.</text>
</comment>
<sequence length="870" mass="100517">MQHIHQILSKPPETDEERDVPRCGVDAELIDEVSELPRMLENIVKIRETVGEKLEMESRKQKNYFDKRRRKPRQYKEGDLVVIQKHEATQGSRKLNNPYSGPMVVKKVLDNDRYVVSDMSGSRRTTRNSKYENVVAVDKMKPWQIPGGVSDDTDDESGKERNYNEALNILKVWKCRTPLLSAGVEGTLIILEALLVNNVLLSDIELTQIYAISLLRFLNICAANNEKQGTFYKTAVKNELPKWLINIRHDIAHDHKLPSNSMLKLGLNQCLEWIKLKYWKVQNDIVSDYVVTDESINAKIIDILNVYIRLNLNLFAEVDITDYDEGLMEKINYLISKKYNTSRTDVKGMICIVEEMLRQSCAEPSSKSIGESMSKILVNNNVLLSTPTEVTSEGNEIIPKEFRKAWTSLLNILYENGFIFSLLNQFLEVTNNIILDSSIRKVASLWISEIFHGLQKIKNIKEEIDSIAVDNFAKLDSRTSTIVIKSILDKKHPEYKNCLEFDSPDFLSFTDAEIFQEKVLAFPNNYTLHFLKRRETRILQRNLRDASDPFNMPDAMFTKIFRLNKFTCQQLINNLTPHLSRSARITRIPIHLRVLATLHFFGQGNYQTGGGHGYSFALSQPMMSRCVAEVSNAITNVLLHEWIKFPVSEEGRLSIKRDGTLIRIVSLPANHPIHPGPPYYCRKNFYALNVQIICDHHKRILSINARYPGSVHDSAIWTMSGVRRFLQRLYIENETEDYLIGDSGYPLEPWLIVPFVNPIEHSPEALFNTALSSVRVFGEHTIGLLKNRFRCVHGHRALYYNPLRVAKIIYSCAVLHNMCRTFNVPMPPDDDQLQNVRIPRRFNQENFHVQPNWFNIGETRREQIVTRYFR</sequence>
<dbReference type="PANTHER" id="PTHR15002">
    <property type="entry name" value="RIBOSOMAL BIOGENESIS PROTEIN LAS1L"/>
    <property type="match status" value="1"/>
</dbReference>
<dbReference type="AlphaFoldDB" id="A0AAV8ZQR9"/>
<dbReference type="GO" id="GO:0030687">
    <property type="term" value="C:preribosome, large subunit precursor"/>
    <property type="evidence" value="ECO:0007669"/>
    <property type="project" value="TreeGrafter"/>
</dbReference>
<dbReference type="EMBL" id="JANEYF010000704">
    <property type="protein sequence ID" value="KAJ8968440.1"/>
    <property type="molecule type" value="Genomic_DNA"/>
</dbReference>
<gene>
    <name evidence="5" type="ORF">NQ314_002299</name>
</gene>
<dbReference type="GO" id="GO:0046872">
    <property type="term" value="F:metal ion binding"/>
    <property type="evidence" value="ECO:0007669"/>
    <property type="project" value="UniProtKB-KW"/>
</dbReference>
<dbReference type="PANTHER" id="PTHR15002:SF0">
    <property type="entry name" value="RIBOSOMAL BIOGENESIS PROTEIN LAS1L"/>
    <property type="match status" value="1"/>
</dbReference>
<dbReference type="GO" id="GO:0000470">
    <property type="term" value="P:maturation of LSU-rRNA"/>
    <property type="evidence" value="ECO:0007669"/>
    <property type="project" value="TreeGrafter"/>
</dbReference>
<organism evidence="5 6">
    <name type="scientific">Rhamnusium bicolor</name>
    <dbReference type="NCBI Taxonomy" id="1586634"/>
    <lineage>
        <taxon>Eukaryota</taxon>
        <taxon>Metazoa</taxon>
        <taxon>Ecdysozoa</taxon>
        <taxon>Arthropoda</taxon>
        <taxon>Hexapoda</taxon>
        <taxon>Insecta</taxon>
        <taxon>Pterygota</taxon>
        <taxon>Neoptera</taxon>
        <taxon>Endopterygota</taxon>
        <taxon>Coleoptera</taxon>
        <taxon>Polyphaga</taxon>
        <taxon>Cucujiformia</taxon>
        <taxon>Chrysomeloidea</taxon>
        <taxon>Cerambycidae</taxon>
        <taxon>Lepturinae</taxon>
        <taxon>Rhagiini</taxon>
        <taxon>Rhamnusium</taxon>
    </lineage>
</organism>
<evidence type="ECO:0000259" key="4">
    <source>
        <dbReference type="Pfam" id="PF13359"/>
    </source>
</evidence>
<accession>A0AAV8ZQR9</accession>
<feature type="region of interest" description="Disordered" evidence="3">
    <location>
        <begin position="1"/>
        <end position="21"/>
    </location>
</feature>
<reference evidence="5" key="1">
    <citation type="journal article" date="2023" name="Insect Mol. Biol.">
        <title>Genome sequencing provides insights into the evolution of gene families encoding plant cell wall-degrading enzymes in longhorned beetles.</title>
        <authorList>
            <person name="Shin N.R."/>
            <person name="Okamura Y."/>
            <person name="Kirsch R."/>
            <person name="Pauchet Y."/>
        </authorList>
    </citation>
    <scope>NUCLEOTIDE SEQUENCE</scope>
    <source>
        <strain evidence="5">RBIC_L_NR</strain>
    </source>
</reference>
<evidence type="ECO:0000256" key="1">
    <source>
        <dbReference type="ARBA" id="ARBA00001968"/>
    </source>
</evidence>
<keyword evidence="2" id="KW-0479">Metal-binding</keyword>
<dbReference type="Proteomes" id="UP001162156">
    <property type="component" value="Unassembled WGS sequence"/>
</dbReference>
<dbReference type="InterPro" id="IPR007174">
    <property type="entry name" value="Las1"/>
</dbReference>
<evidence type="ECO:0000313" key="5">
    <source>
        <dbReference type="EMBL" id="KAJ8968440.1"/>
    </source>
</evidence>
<feature type="domain" description="DDE Tnp4" evidence="4">
    <location>
        <begin position="658"/>
        <end position="817"/>
    </location>
</feature>
<dbReference type="GO" id="GO:0000460">
    <property type="term" value="P:maturation of 5.8S rRNA"/>
    <property type="evidence" value="ECO:0007669"/>
    <property type="project" value="TreeGrafter"/>
</dbReference>
<name>A0AAV8ZQR9_9CUCU</name>
<dbReference type="GO" id="GO:0090730">
    <property type="term" value="C:Las1 complex"/>
    <property type="evidence" value="ECO:0007669"/>
    <property type="project" value="InterPro"/>
</dbReference>
<dbReference type="Pfam" id="PF13359">
    <property type="entry name" value="DDE_Tnp_4"/>
    <property type="match status" value="1"/>
</dbReference>
<dbReference type="GO" id="GO:0004519">
    <property type="term" value="F:endonuclease activity"/>
    <property type="evidence" value="ECO:0007669"/>
    <property type="project" value="InterPro"/>
</dbReference>
<dbReference type="InterPro" id="IPR027806">
    <property type="entry name" value="HARBI1_dom"/>
</dbReference>
<keyword evidence="6" id="KW-1185">Reference proteome</keyword>
<evidence type="ECO:0000313" key="6">
    <source>
        <dbReference type="Proteomes" id="UP001162156"/>
    </source>
</evidence>
<evidence type="ECO:0000256" key="3">
    <source>
        <dbReference type="SAM" id="MobiDB-lite"/>
    </source>
</evidence>
<evidence type="ECO:0000256" key="2">
    <source>
        <dbReference type="ARBA" id="ARBA00022723"/>
    </source>
</evidence>
<proteinExistence type="predicted"/>